<feature type="non-terminal residue" evidence="1">
    <location>
        <position position="1"/>
    </location>
</feature>
<reference evidence="1 2" key="1">
    <citation type="journal article" date="2021" name="Nat. Plants">
        <title>The Taxus genome provides insights into paclitaxel biosynthesis.</title>
        <authorList>
            <person name="Xiong X."/>
            <person name="Gou J."/>
            <person name="Liao Q."/>
            <person name="Li Y."/>
            <person name="Zhou Q."/>
            <person name="Bi G."/>
            <person name="Li C."/>
            <person name="Du R."/>
            <person name="Wang X."/>
            <person name="Sun T."/>
            <person name="Guo L."/>
            <person name="Liang H."/>
            <person name="Lu P."/>
            <person name="Wu Y."/>
            <person name="Zhang Z."/>
            <person name="Ro D.K."/>
            <person name="Shang Y."/>
            <person name="Huang S."/>
            <person name="Yan J."/>
        </authorList>
    </citation>
    <scope>NUCLEOTIDE SEQUENCE [LARGE SCALE GENOMIC DNA]</scope>
    <source>
        <strain evidence="1">Ta-2019</strain>
    </source>
</reference>
<gene>
    <name evidence="1" type="ORF">KI387_039992</name>
</gene>
<dbReference type="AlphaFoldDB" id="A0AA38CEX4"/>
<dbReference type="EMBL" id="JAHRHJ020000011">
    <property type="protein sequence ID" value="KAH9296404.1"/>
    <property type="molecule type" value="Genomic_DNA"/>
</dbReference>
<feature type="non-terminal residue" evidence="1">
    <location>
        <position position="78"/>
    </location>
</feature>
<organism evidence="1 2">
    <name type="scientific">Taxus chinensis</name>
    <name type="common">Chinese yew</name>
    <name type="synonym">Taxus wallichiana var. chinensis</name>
    <dbReference type="NCBI Taxonomy" id="29808"/>
    <lineage>
        <taxon>Eukaryota</taxon>
        <taxon>Viridiplantae</taxon>
        <taxon>Streptophyta</taxon>
        <taxon>Embryophyta</taxon>
        <taxon>Tracheophyta</taxon>
        <taxon>Spermatophyta</taxon>
        <taxon>Pinopsida</taxon>
        <taxon>Pinidae</taxon>
        <taxon>Conifers II</taxon>
        <taxon>Cupressales</taxon>
        <taxon>Taxaceae</taxon>
        <taxon>Taxus</taxon>
    </lineage>
</organism>
<comment type="caution">
    <text evidence="1">The sequence shown here is derived from an EMBL/GenBank/DDBJ whole genome shotgun (WGS) entry which is preliminary data.</text>
</comment>
<accession>A0AA38CEX4</accession>
<evidence type="ECO:0000313" key="2">
    <source>
        <dbReference type="Proteomes" id="UP000824469"/>
    </source>
</evidence>
<name>A0AA38CEX4_TAXCH</name>
<dbReference type="Proteomes" id="UP000824469">
    <property type="component" value="Unassembled WGS sequence"/>
</dbReference>
<keyword evidence="2" id="KW-1185">Reference proteome</keyword>
<proteinExistence type="predicted"/>
<sequence>GISYNANFSSQEEALVRNVAVLYTLQLIMFDASCPEQSFQKAFSAWDVSPDTCVFVTSELDEVIFHKICSQGWAVVFQ</sequence>
<evidence type="ECO:0000313" key="1">
    <source>
        <dbReference type="EMBL" id="KAH9296404.1"/>
    </source>
</evidence>
<protein>
    <submittedName>
        <fullName evidence="1">Uncharacterized protein</fullName>
    </submittedName>
</protein>